<sequence>MNVTSAFTSLYVGVAPFLVANPGISFMITAAAFAFVLIALAYCEGHVPSTLVIQSFPYPATPT</sequence>
<evidence type="ECO:0000256" key="1">
    <source>
        <dbReference type="SAM" id="Phobius"/>
    </source>
</evidence>
<accession>A0A6J7MJ63</accession>
<dbReference type="AlphaFoldDB" id="A0A6J7MJ63"/>
<keyword evidence="1" id="KW-0812">Transmembrane</keyword>
<keyword evidence="1" id="KW-0472">Membrane</keyword>
<gene>
    <name evidence="2" type="ORF">UFOPK3916_00829</name>
</gene>
<feature type="transmembrane region" description="Helical" evidence="1">
    <location>
        <begin position="24"/>
        <end position="43"/>
    </location>
</feature>
<reference evidence="2" key="1">
    <citation type="submission" date="2020-05" db="EMBL/GenBank/DDBJ databases">
        <authorList>
            <person name="Chiriac C."/>
            <person name="Salcher M."/>
            <person name="Ghai R."/>
            <person name="Kavagutti S V."/>
        </authorList>
    </citation>
    <scope>NUCLEOTIDE SEQUENCE</scope>
</reference>
<dbReference type="EMBL" id="CAFBOE010000073">
    <property type="protein sequence ID" value="CAB4977764.1"/>
    <property type="molecule type" value="Genomic_DNA"/>
</dbReference>
<keyword evidence="1" id="KW-1133">Transmembrane helix</keyword>
<proteinExistence type="predicted"/>
<organism evidence="2">
    <name type="scientific">freshwater metagenome</name>
    <dbReference type="NCBI Taxonomy" id="449393"/>
    <lineage>
        <taxon>unclassified sequences</taxon>
        <taxon>metagenomes</taxon>
        <taxon>ecological metagenomes</taxon>
    </lineage>
</organism>
<name>A0A6J7MJ63_9ZZZZ</name>
<evidence type="ECO:0000313" key="2">
    <source>
        <dbReference type="EMBL" id="CAB4977764.1"/>
    </source>
</evidence>
<protein>
    <submittedName>
        <fullName evidence="2">Unannotated protein</fullName>
    </submittedName>
</protein>